<comment type="caution">
    <text evidence="2">The sequence shown here is derived from an EMBL/GenBank/DDBJ whole genome shotgun (WGS) entry which is preliminary data.</text>
</comment>
<gene>
    <name evidence="2" type="ORF">E4L95_19560</name>
</gene>
<organism evidence="2 3">
    <name type="scientific">Paracoccus liaowanqingii</name>
    <dbReference type="NCBI Taxonomy" id="2560053"/>
    <lineage>
        <taxon>Bacteria</taxon>
        <taxon>Pseudomonadati</taxon>
        <taxon>Pseudomonadota</taxon>
        <taxon>Alphaproteobacteria</taxon>
        <taxon>Rhodobacterales</taxon>
        <taxon>Paracoccaceae</taxon>
        <taxon>Paracoccus</taxon>
    </lineage>
</organism>
<dbReference type="EMBL" id="SRPG01000302">
    <property type="protein sequence ID" value="TGN46338.1"/>
    <property type="molecule type" value="Genomic_DNA"/>
</dbReference>
<name>A0A4Z1BYR5_9RHOB</name>
<proteinExistence type="predicted"/>
<evidence type="ECO:0000256" key="1">
    <source>
        <dbReference type="SAM" id="MobiDB-lite"/>
    </source>
</evidence>
<dbReference type="AlphaFoldDB" id="A0A4Z1BYR5"/>
<dbReference type="InterPro" id="IPR036188">
    <property type="entry name" value="FAD/NAD-bd_sf"/>
</dbReference>
<protein>
    <submittedName>
        <fullName evidence="2">FAD-binding oxidoreductase</fullName>
    </submittedName>
</protein>
<evidence type="ECO:0000313" key="3">
    <source>
        <dbReference type="Proteomes" id="UP000297972"/>
    </source>
</evidence>
<feature type="non-terminal residue" evidence="2">
    <location>
        <position position="57"/>
    </location>
</feature>
<evidence type="ECO:0000313" key="2">
    <source>
        <dbReference type="EMBL" id="TGN46338.1"/>
    </source>
</evidence>
<dbReference type="SUPFAM" id="SSF51905">
    <property type="entry name" value="FAD/NAD(P)-binding domain"/>
    <property type="match status" value="1"/>
</dbReference>
<reference evidence="2 3" key="1">
    <citation type="submission" date="2019-03" db="EMBL/GenBank/DDBJ databases">
        <authorList>
            <person name="Li J."/>
        </authorList>
    </citation>
    <scope>NUCLEOTIDE SEQUENCE [LARGE SCALE GENOMIC DNA]</scope>
    <source>
        <strain evidence="2 3">3058</strain>
    </source>
</reference>
<dbReference type="Proteomes" id="UP000297972">
    <property type="component" value="Unassembled WGS sequence"/>
</dbReference>
<dbReference type="Gene3D" id="3.50.50.60">
    <property type="entry name" value="FAD/NAD(P)-binding domain"/>
    <property type="match status" value="1"/>
</dbReference>
<feature type="region of interest" description="Disordered" evidence="1">
    <location>
        <begin position="1"/>
        <end position="32"/>
    </location>
</feature>
<keyword evidence="3" id="KW-1185">Reference proteome</keyword>
<accession>A0A4Z1BYR5</accession>
<sequence length="57" mass="5891">MNLLHLNDRPGAYPPSLYAADSPPPAARPPLRGEARADVAVIGAGYTGLSAALHLAR</sequence>